<name>A0A9W6WUE8_9STRA</name>
<evidence type="ECO:0000256" key="1">
    <source>
        <dbReference type="SAM" id="MobiDB-lite"/>
    </source>
</evidence>
<dbReference type="OrthoDB" id="95187at2759"/>
<dbReference type="Proteomes" id="UP001165083">
    <property type="component" value="Unassembled WGS sequence"/>
</dbReference>
<dbReference type="AlphaFoldDB" id="A0A9W6WUE8"/>
<keyword evidence="3" id="KW-1185">Reference proteome</keyword>
<reference evidence="2" key="1">
    <citation type="submission" date="2023-04" db="EMBL/GenBank/DDBJ databases">
        <title>Phytophthora lilii NBRC 32176.</title>
        <authorList>
            <person name="Ichikawa N."/>
            <person name="Sato H."/>
            <person name="Tonouchi N."/>
        </authorList>
    </citation>
    <scope>NUCLEOTIDE SEQUENCE</scope>
    <source>
        <strain evidence="2">NBRC 32176</strain>
    </source>
</reference>
<evidence type="ECO:0000313" key="3">
    <source>
        <dbReference type="Proteomes" id="UP001165083"/>
    </source>
</evidence>
<gene>
    <name evidence="2" type="ORF">Plil01_000670700</name>
</gene>
<protein>
    <submittedName>
        <fullName evidence="2">Unnamed protein product</fullName>
    </submittedName>
</protein>
<feature type="compositionally biased region" description="Polar residues" evidence="1">
    <location>
        <begin position="8"/>
        <end position="22"/>
    </location>
</feature>
<comment type="caution">
    <text evidence="2">The sequence shown here is derived from an EMBL/GenBank/DDBJ whole genome shotgun (WGS) entry which is preliminary data.</text>
</comment>
<dbReference type="EMBL" id="BSXW01000305">
    <property type="protein sequence ID" value="GMF18071.1"/>
    <property type="molecule type" value="Genomic_DNA"/>
</dbReference>
<accession>A0A9W6WUE8</accession>
<dbReference type="CDD" id="cd14688">
    <property type="entry name" value="bZIP_YAP"/>
    <property type="match status" value="1"/>
</dbReference>
<proteinExistence type="predicted"/>
<feature type="region of interest" description="Disordered" evidence="1">
    <location>
        <begin position="1"/>
        <end position="22"/>
    </location>
</feature>
<organism evidence="2 3">
    <name type="scientific">Phytophthora lilii</name>
    <dbReference type="NCBI Taxonomy" id="2077276"/>
    <lineage>
        <taxon>Eukaryota</taxon>
        <taxon>Sar</taxon>
        <taxon>Stramenopiles</taxon>
        <taxon>Oomycota</taxon>
        <taxon>Peronosporomycetes</taxon>
        <taxon>Peronosporales</taxon>
        <taxon>Peronosporaceae</taxon>
        <taxon>Phytophthora</taxon>
    </lineage>
</organism>
<sequence>MKRDAITDSLSDSLPGNRMTRGSNSLHLLKGLEAHSIHNNADAEATTMKGPATSKTSCYERQQRYREKKRQYLIRLESTVRRLRMDVDQQLVVCDNTKKALSCDQLMVTQQYWDGSTKTSLTQPGRMTAAEMVTIMRDCMQSFVSGVQDKQAKFLESAMRSDVHHGDFVGRGNILEQWMRFCSCFDGAAPGLEHCVFKVHVLEPEITVGHVSSVLLAHLTYRSLAAVFPQALADTTLRDKLLQTSTIRVPMTALFQFDEQGKVYRYDSTVDFVSGLHAALGDYWAVVKVLQSANIDDTGHIRGDFPWNANEQLRASPTCHHLCCATEWGCKFYRPTALLDERLSVAFLLSSADCQRLEATDSDASS</sequence>
<evidence type="ECO:0000313" key="2">
    <source>
        <dbReference type="EMBL" id="GMF18071.1"/>
    </source>
</evidence>